<evidence type="ECO:0000256" key="3">
    <source>
        <dbReference type="ARBA" id="ARBA00022801"/>
    </source>
</evidence>
<dbReference type="AlphaFoldDB" id="A0A328VIF2"/>
<feature type="binding site" evidence="4">
    <location>
        <position position="135"/>
    </location>
    <ligand>
        <name>Mn(2+)</name>
        <dbReference type="ChEBI" id="CHEBI:29035"/>
        <label>1</label>
    </ligand>
</feature>
<evidence type="ECO:0000256" key="4">
    <source>
        <dbReference type="PIRSR" id="PIRSR036979-1"/>
    </source>
</evidence>
<dbReference type="Gene3D" id="3.40.800.10">
    <property type="entry name" value="Ureohydrolase domain"/>
    <property type="match status" value="1"/>
</dbReference>
<feature type="binding site" evidence="4">
    <location>
        <position position="139"/>
    </location>
    <ligand>
        <name>Mn(2+)</name>
        <dbReference type="ChEBI" id="CHEBI:29035"/>
        <label>1</label>
    </ligand>
</feature>
<dbReference type="Proteomes" id="UP000248706">
    <property type="component" value="Unassembled WGS sequence"/>
</dbReference>
<keyword evidence="4" id="KW-0464">Manganese</keyword>
<dbReference type="PANTHER" id="PTHR11358">
    <property type="entry name" value="ARGINASE/AGMATINASE"/>
    <property type="match status" value="1"/>
</dbReference>
<dbReference type="GO" id="GO:0008783">
    <property type="term" value="F:agmatinase activity"/>
    <property type="evidence" value="ECO:0007669"/>
    <property type="project" value="TreeGrafter"/>
</dbReference>
<dbReference type="NCBIfam" id="TIGR01230">
    <property type="entry name" value="agmatinase"/>
    <property type="match status" value="1"/>
</dbReference>
<comment type="caution">
    <text evidence="6">The sequence shown here is derived from an EMBL/GenBank/DDBJ whole genome shotgun (WGS) entry which is preliminary data.</text>
</comment>
<reference evidence="6 7" key="1">
    <citation type="submission" date="2016-08" db="EMBL/GenBank/DDBJ databases">
        <title>Analysis of Carbohydrate Active Enzymes in Thermogemmatispora T81 Reveals Carbohydrate Degradation Ability.</title>
        <authorList>
            <person name="Tomazini A."/>
            <person name="Lal S."/>
            <person name="Stott M."/>
            <person name="Henrissat B."/>
            <person name="Polikarpov I."/>
            <person name="Sparling R."/>
            <person name="Levin D.B."/>
        </authorList>
    </citation>
    <scope>NUCLEOTIDE SEQUENCE [LARGE SCALE GENOMIC DNA]</scope>
    <source>
        <strain evidence="6 7">T81</strain>
    </source>
</reference>
<name>A0A328VIF2_9CHLR</name>
<dbReference type="Pfam" id="PF00491">
    <property type="entry name" value="Arginase"/>
    <property type="match status" value="1"/>
</dbReference>
<comment type="similarity">
    <text evidence="1">Belongs to the arginase family. Agmatinase subfamily.</text>
</comment>
<dbReference type="EMBL" id="MCIF01000002">
    <property type="protein sequence ID" value="RAQ95453.1"/>
    <property type="molecule type" value="Genomic_DNA"/>
</dbReference>
<keyword evidence="3 5" id="KW-0378">Hydrolase</keyword>
<dbReference type="PIRSF" id="PIRSF036979">
    <property type="entry name" value="Arginase"/>
    <property type="match status" value="1"/>
</dbReference>
<gene>
    <name evidence="6" type="ORF">A4R35_07890</name>
</gene>
<evidence type="ECO:0000313" key="7">
    <source>
        <dbReference type="Proteomes" id="UP000248706"/>
    </source>
</evidence>
<dbReference type="PROSITE" id="PS01053">
    <property type="entry name" value="ARGINASE_1"/>
    <property type="match status" value="1"/>
</dbReference>
<evidence type="ECO:0000256" key="2">
    <source>
        <dbReference type="ARBA" id="ARBA00022723"/>
    </source>
</evidence>
<dbReference type="InterPro" id="IPR020855">
    <property type="entry name" value="Ureohydrolase_Mn_BS"/>
</dbReference>
<evidence type="ECO:0000256" key="1">
    <source>
        <dbReference type="ARBA" id="ARBA00009227"/>
    </source>
</evidence>
<evidence type="ECO:0000313" key="6">
    <source>
        <dbReference type="EMBL" id="RAQ95453.1"/>
    </source>
</evidence>
<feature type="binding site" evidence="4">
    <location>
        <position position="216"/>
    </location>
    <ligand>
        <name>Mn(2+)</name>
        <dbReference type="ChEBI" id="CHEBI:29035"/>
        <label>1</label>
    </ligand>
</feature>
<dbReference type="RefSeq" id="WP_112428189.1">
    <property type="nucleotide sequence ID" value="NZ_MCIF01000002.1"/>
</dbReference>
<dbReference type="PANTHER" id="PTHR11358:SF26">
    <property type="entry name" value="GUANIDINO ACID HYDROLASE, MITOCHONDRIAL"/>
    <property type="match status" value="1"/>
</dbReference>
<dbReference type="GO" id="GO:0046872">
    <property type="term" value="F:metal ion binding"/>
    <property type="evidence" value="ECO:0007669"/>
    <property type="project" value="UniProtKB-KW"/>
</dbReference>
<dbReference type="OrthoDB" id="9788689at2"/>
<dbReference type="PROSITE" id="PS51409">
    <property type="entry name" value="ARGINASE_2"/>
    <property type="match status" value="1"/>
</dbReference>
<dbReference type="GO" id="GO:0033389">
    <property type="term" value="P:putrescine biosynthetic process from arginine, via agmatine"/>
    <property type="evidence" value="ECO:0007669"/>
    <property type="project" value="TreeGrafter"/>
</dbReference>
<sequence length="293" mass="32826">MREHIIRQFLDEPQYSHPDKARVTIIPAPLEYTVSYMQGTRHGPQAILNASSQLELYDEELECSPLEEVGIYTRPALDYRGLDHASALKLTGQAVREVLERGQFPLLIGGEHSLSLEPVAVAREFFPDLTVIHIDAHGDLRAEYEGSPLSHACIARRVLELGIPVLEIGIRSISAEEMDFLRSGADAAIVWARDFARGQAHIPWERLSEHTYVTFDLDALDPAEMPAVGTPEPGGLSWYQALELLREIYQRTTVVAQDVVELCPIPGQIRADFLAARLIYKMIGYRFSAQLPE</sequence>
<protein>
    <submittedName>
        <fullName evidence="6">Agmatinase</fullName>
    </submittedName>
</protein>
<dbReference type="SUPFAM" id="SSF52768">
    <property type="entry name" value="Arginase/deacetylase"/>
    <property type="match status" value="1"/>
</dbReference>
<comment type="cofactor">
    <cofactor evidence="4">
        <name>Mn(2+)</name>
        <dbReference type="ChEBI" id="CHEBI:29035"/>
    </cofactor>
    <text evidence="4">Binds 2 manganese ions per subunit.</text>
</comment>
<feature type="binding site" evidence="4">
    <location>
        <position position="137"/>
    </location>
    <ligand>
        <name>Mn(2+)</name>
        <dbReference type="ChEBI" id="CHEBI:29035"/>
        <label>1</label>
    </ligand>
</feature>
<dbReference type="InterPro" id="IPR005925">
    <property type="entry name" value="Agmatinase-rel"/>
</dbReference>
<accession>A0A328VIF2</accession>
<organism evidence="6 7">
    <name type="scientific">Thermogemmatispora tikiterensis</name>
    <dbReference type="NCBI Taxonomy" id="1825093"/>
    <lineage>
        <taxon>Bacteria</taxon>
        <taxon>Bacillati</taxon>
        <taxon>Chloroflexota</taxon>
        <taxon>Ktedonobacteria</taxon>
        <taxon>Thermogemmatisporales</taxon>
        <taxon>Thermogemmatisporaceae</taxon>
        <taxon>Thermogemmatispora</taxon>
    </lineage>
</organism>
<feature type="binding site" evidence="4">
    <location>
        <position position="218"/>
    </location>
    <ligand>
        <name>Mn(2+)</name>
        <dbReference type="ChEBI" id="CHEBI:29035"/>
        <label>1</label>
    </ligand>
</feature>
<dbReference type="InterPro" id="IPR006035">
    <property type="entry name" value="Ureohydrolase"/>
</dbReference>
<dbReference type="CDD" id="cd11593">
    <property type="entry name" value="Agmatinase-like_2"/>
    <property type="match status" value="1"/>
</dbReference>
<feature type="binding site" evidence="4">
    <location>
        <position position="112"/>
    </location>
    <ligand>
        <name>Mn(2+)</name>
        <dbReference type="ChEBI" id="CHEBI:29035"/>
        <label>1</label>
    </ligand>
</feature>
<evidence type="ECO:0000256" key="5">
    <source>
        <dbReference type="RuleBase" id="RU003684"/>
    </source>
</evidence>
<proteinExistence type="inferred from homology"/>
<dbReference type="InterPro" id="IPR023696">
    <property type="entry name" value="Ureohydrolase_dom_sf"/>
</dbReference>
<keyword evidence="7" id="KW-1185">Reference proteome</keyword>
<keyword evidence="2 4" id="KW-0479">Metal-binding</keyword>